<reference evidence="1" key="1">
    <citation type="submission" date="2019-11" db="EMBL/GenBank/DDBJ databases">
        <title>Nori genome reveals adaptations in red seaweeds to the harsh intertidal environment.</title>
        <authorList>
            <person name="Wang D."/>
            <person name="Mao Y."/>
        </authorList>
    </citation>
    <scope>NUCLEOTIDE SEQUENCE</scope>
    <source>
        <tissue evidence="1">Gametophyte</tissue>
    </source>
</reference>
<dbReference type="EMBL" id="CM020619">
    <property type="protein sequence ID" value="KAK1864072.1"/>
    <property type="molecule type" value="Genomic_DNA"/>
</dbReference>
<evidence type="ECO:0000313" key="2">
    <source>
        <dbReference type="Proteomes" id="UP000798662"/>
    </source>
</evidence>
<gene>
    <name evidence="1" type="ORF">I4F81_006622</name>
</gene>
<dbReference type="Proteomes" id="UP000798662">
    <property type="component" value="Chromosome 2"/>
</dbReference>
<sequence length="262" mass="26779">MRVVEAALTADVLVAAAVQSAAIPVAMVEAVISMPVTLPMVWVNMRVGPPAVSMVAVVSAPARHTRVVASLRGGRTANAAVAVVLAVHVKPPAAVLVPATRVGGAGAGRDGRRHHCVDAAYTHRPGGPIVGGGPSNAGVRVVPAVPAVLTVLTAPPVGKVANTSGQVSAVDSPVAMLRHCTGRAHEQSLLLLQRMNDKASLMNLAATVRRAQDEFTRDGGDMLEFIGLPDMHMVHSAAAAAPAEPAPPPSEKSPQVAQSQRT</sequence>
<proteinExistence type="predicted"/>
<keyword evidence="2" id="KW-1185">Reference proteome</keyword>
<accession>A0ACC3C2P1</accession>
<protein>
    <submittedName>
        <fullName evidence="1">Uncharacterized protein</fullName>
    </submittedName>
</protein>
<comment type="caution">
    <text evidence="1">The sequence shown here is derived from an EMBL/GenBank/DDBJ whole genome shotgun (WGS) entry which is preliminary data.</text>
</comment>
<evidence type="ECO:0000313" key="1">
    <source>
        <dbReference type="EMBL" id="KAK1864072.1"/>
    </source>
</evidence>
<name>A0ACC3C2P1_PYRYE</name>
<organism evidence="1 2">
    <name type="scientific">Pyropia yezoensis</name>
    <name type="common">Susabi-nori</name>
    <name type="synonym">Porphyra yezoensis</name>
    <dbReference type="NCBI Taxonomy" id="2788"/>
    <lineage>
        <taxon>Eukaryota</taxon>
        <taxon>Rhodophyta</taxon>
        <taxon>Bangiophyceae</taxon>
        <taxon>Bangiales</taxon>
        <taxon>Bangiaceae</taxon>
        <taxon>Pyropia</taxon>
    </lineage>
</organism>